<evidence type="ECO:0000313" key="13">
    <source>
        <dbReference type="Proteomes" id="UP000800235"/>
    </source>
</evidence>
<evidence type="ECO:0000256" key="7">
    <source>
        <dbReference type="ARBA" id="ARBA00022989"/>
    </source>
</evidence>
<keyword evidence="13" id="KW-1185">Reference proteome</keyword>
<keyword evidence="8 9" id="KW-0472">Membrane</keyword>
<dbReference type="Pfam" id="PF00153">
    <property type="entry name" value="Mito_carr"/>
    <property type="match status" value="3"/>
</dbReference>
<evidence type="ECO:0000256" key="2">
    <source>
        <dbReference type="ARBA" id="ARBA00006375"/>
    </source>
</evidence>
<evidence type="ECO:0000313" key="12">
    <source>
        <dbReference type="EMBL" id="KAF2431570.1"/>
    </source>
</evidence>
<feature type="region of interest" description="Disordered" evidence="11">
    <location>
        <begin position="411"/>
        <end position="432"/>
    </location>
</feature>
<dbReference type="PROSITE" id="PS50920">
    <property type="entry name" value="SOLCAR"/>
    <property type="match status" value="3"/>
</dbReference>
<keyword evidence="5" id="KW-0677">Repeat</keyword>
<evidence type="ECO:0000256" key="11">
    <source>
        <dbReference type="SAM" id="MobiDB-lite"/>
    </source>
</evidence>
<dbReference type="PANTHER" id="PTHR45939:SF2">
    <property type="entry name" value="CARRIER PROTEIN, PUTATIVE (AFU_ORTHOLOGUE AFUA_2G13870)-RELATED"/>
    <property type="match status" value="1"/>
</dbReference>
<feature type="repeat" description="Solcar" evidence="9">
    <location>
        <begin position="141"/>
        <end position="233"/>
    </location>
</feature>
<evidence type="ECO:0000256" key="3">
    <source>
        <dbReference type="ARBA" id="ARBA00022448"/>
    </source>
</evidence>
<keyword evidence="3 10" id="KW-0813">Transport</keyword>
<evidence type="ECO:0000256" key="5">
    <source>
        <dbReference type="ARBA" id="ARBA00022737"/>
    </source>
</evidence>
<evidence type="ECO:0000256" key="8">
    <source>
        <dbReference type="ARBA" id="ARBA00023136"/>
    </source>
</evidence>
<dbReference type="InterPro" id="IPR052217">
    <property type="entry name" value="Mito/Peroxisomal_Carrier"/>
</dbReference>
<dbReference type="InterPro" id="IPR023395">
    <property type="entry name" value="MCP_dom_sf"/>
</dbReference>
<dbReference type="GO" id="GO:0016020">
    <property type="term" value="C:membrane"/>
    <property type="evidence" value="ECO:0007669"/>
    <property type="project" value="UniProtKB-SubCell"/>
</dbReference>
<dbReference type="Proteomes" id="UP000800235">
    <property type="component" value="Unassembled WGS sequence"/>
</dbReference>
<keyword evidence="6" id="KW-0999">Mitochondrion inner membrane</keyword>
<protein>
    <submittedName>
        <fullName evidence="12">Mitochondrial carrier</fullName>
    </submittedName>
</protein>
<reference evidence="12" key="1">
    <citation type="journal article" date="2020" name="Stud. Mycol.">
        <title>101 Dothideomycetes genomes: a test case for predicting lifestyles and emergence of pathogens.</title>
        <authorList>
            <person name="Haridas S."/>
            <person name="Albert R."/>
            <person name="Binder M."/>
            <person name="Bloem J."/>
            <person name="Labutti K."/>
            <person name="Salamov A."/>
            <person name="Andreopoulos B."/>
            <person name="Baker S."/>
            <person name="Barry K."/>
            <person name="Bills G."/>
            <person name="Bluhm B."/>
            <person name="Cannon C."/>
            <person name="Castanera R."/>
            <person name="Culley D."/>
            <person name="Daum C."/>
            <person name="Ezra D."/>
            <person name="Gonzalez J."/>
            <person name="Henrissat B."/>
            <person name="Kuo A."/>
            <person name="Liang C."/>
            <person name="Lipzen A."/>
            <person name="Lutzoni F."/>
            <person name="Magnuson J."/>
            <person name="Mondo S."/>
            <person name="Nolan M."/>
            <person name="Ohm R."/>
            <person name="Pangilinan J."/>
            <person name="Park H.-J."/>
            <person name="Ramirez L."/>
            <person name="Alfaro M."/>
            <person name="Sun H."/>
            <person name="Tritt A."/>
            <person name="Yoshinaga Y."/>
            <person name="Zwiers L.-H."/>
            <person name="Turgeon B."/>
            <person name="Goodwin S."/>
            <person name="Spatafora J."/>
            <person name="Crous P."/>
            <person name="Grigoriev I."/>
        </authorList>
    </citation>
    <scope>NUCLEOTIDE SEQUENCE</scope>
    <source>
        <strain evidence="12">CBS 130266</strain>
    </source>
</reference>
<keyword evidence="6" id="KW-0496">Mitochondrion</keyword>
<accession>A0A9P4TZD8</accession>
<feature type="repeat" description="Solcar" evidence="9">
    <location>
        <begin position="243"/>
        <end position="354"/>
    </location>
</feature>
<sequence>MSSNYIYDTQLDAFELWHKEQEQKYSSSILGGPALPALGHAISGSLGSAVSNVITYPLSLVITRLQVQRQFRSSRGNNDEYKSIADAIEQIYAKEGGIPAFYSGCLQDTAKTMVDSFLFFLAYSFIRQRRLGSQTSGSKRLPVQEEIAVGMVAGAFAKLFTTPIANIVTRKQTATMVAAREGRERGSLSVRDIAQQIRDQKGLQGFWSGYSASLVLTLNPALTFLFHETLLRMFVTRVRRADPGARLTFLIAATSKVFASTITYPFSLAKSRAQVSAKSPNAETTAPITEKDSLRDASSKSATKVRRQTVFDTVYQIAQQEGIAGLYQGLGGELLKGYFSHGMTMLIKERIHKIVIRLYYFILDLMQKYPSPEEIAKSAGQQATNLTGAVGEKMTAAGEAASGMAQKAVEAGKDVASSTQKQASDGLGKGQEVVDKGMDTVSHLYQRAKEDATDLVDEYINTGEDDD</sequence>
<evidence type="ECO:0000256" key="1">
    <source>
        <dbReference type="ARBA" id="ARBA00004141"/>
    </source>
</evidence>
<dbReference type="AlphaFoldDB" id="A0A9P4TZD8"/>
<gene>
    <name evidence="12" type="ORF">EJ08DRAFT_610603</name>
</gene>
<evidence type="ECO:0000256" key="4">
    <source>
        <dbReference type="ARBA" id="ARBA00022692"/>
    </source>
</evidence>
<name>A0A9P4TZD8_9PEZI</name>
<dbReference type="Gene3D" id="1.50.40.10">
    <property type="entry name" value="Mitochondrial carrier domain"/>
    <property type="match status" value="1"/>
</dbReference>
<dbReference type="GO" id="GO:0015217">
    <property type="term" value="F:ADP transmembrane transporter activity"/>
    <property type="evidence" value="ECO:0007669"/>
    <property type="project" value="TreeGrafter"/>
</dbReference>
<dbReference type="SUPFAM" id="SSF103506">
    <property type="entry name" value="Mitochondrial carrier"/>
    <property type="match status" value="1"/>
</dbReference>
<organism evidence="12 13">
    <name type="scientific">Tothia fuscella</name>
    <dbReference type="NCBI Taxonomy" id="1048955"/>
    <lineage>
        <taxon>Eukaryota</taxon>
        <taxon>Fungi</taxon>
        <taxon>Dikarya</taxon>
        <taxon>Ascomycota</taxon>
        <taxon>Pezizomycotina</taxon>
        <taxon>Dothideomycetes</taxon>
        <taxon>Pleosporomycetidae</taxon>
        <taxon>Venturiales</taxon>
        <taxon>Cylindrosympodiaceae</taxon>
        <taxon>Tothia</taxon>
    </lineage>
</organism>
<comment type="caution">
    <text evidence="12">The sequence shown here is derived from an EMBL/GenBank/DDBJ whole genome shotgun (WGS) entry which is preliminary data.</text>
</comment>
<dbReference type="EMBL" id="MU007031">
    <property type="protein sequence ID" value="KAF2431570.1"/>
    <property type="molecule type" value="Genomic_DNA"/>
</dbReference>
<proteinExistence type="inferred from homology"/>
<comment type="similarity">
    <text evidence="2 10">Belongs to the mitochondrial carrier (TC 2.A.29) family.</text>
</comment>
<evidence type="ECO:0000256" key="9">
    <source>
        <dbReference type="PROSITE-ProRule" id="PRU00282"/>
    </source>
</evidence>
<evidence type="ECO:0000256" key="10">
    <source>
        <dbReference type="RuleBase" id="RU000488"/>
    </source>
</evidence>
<feature type="compositionally biased region" description="Basic and acidic residues" evidence="11">
    <location>
        <begin position="289"/>
        <end position="298"/>
    </location>
</feature>
<comment type="subcellular location">
    <subcellularLocation>
        <location evidence="1">Membrane</location>
        <topology evidence="1">Multi-pass membrane protein</topology>
    </subcellularLocation>
</comment>
<evidence type="ECO:0000256" key="6">
    <source>
        <dbReference type="ARBA" id="ARBA00022792"/>
    </source>
</evidence>
<feature type="region of interest" description="Disordered" evidence="11">
    <location>
        <begin position="279"/>
        <end position="300"/>
    </location>
</feature>
<dbReference type="PANTHER" id="PTHR45939">
    <property type="entry name" value="PEROXISOMAL MEMBRANE PROTEIN PMP34-RELATED"/>
    <property type="match status" value="1"/>
</dbReference>
<feature type="repeat" description="Solcar" evidence="9">
    <location>
        <begin position="35"/>
        <end position="129"/>
    </location>
</feature>
<dbReference type="InterPro" id="IPR018108">
    <property type="entry name" value="MCP_transmembrane"/>
</dbReference>
<keyword evidence="4 9" id="KW-0812">Transmembrane</keyword>
<dbReference type="OrthoDB" id="18574at2759"/>
<keyword evidence="7" id="KW-1133">Transmembrane helix</keyword>